<feature type="chain" id="PRO_5038910557" evidence="2">
    <location>
        <begin position="30"/>
        <end position="135"/>
    </location>
</feature>
<comment type="caution">
    <text evidence="3">The sequence shown here is derived from an EMBL/GenBank/DDBJ whole genome shotgun (WGS) entry which is preliminary data.</text>
</comment>
<proteinExistence type="predicted"/>
<dbReference type="EMBL" id="JACHBR010000001">
    <property type="protein sequence ID" value="MBB5625537.1"/>
    <property type="molecule type" value="Genomic_DNA"/>
</dbReference>
<protein>
    <submittedName>
        <fullName evidence="3">Uncharacterized protein</fullName>
    </submittedName>
</protein>
<sequence length="135" mass="12980">MRTSFIARGAIALAVLAGAGLAGTAGASAAVPCGEGTMTPLTSPTTVYCEYTAPGATEQGAYGATEPGAYGVTEPTPPRFAAPGGLDANGAGVPAGFENAGRPSRLLSGSAAVAGLADVSDLSVESPLLNGLGVR</sequence>
<evidence type="ECO:0000256" key="1">
    <source>
        <dbReference type="SAM" id="MobiDB-lite"/>
    </source>
</evidence>
<keyword evidence="2" id="KW-0732">Signal</keyword>
<feature type="region of interest" description="Disordered" evidence="1">
    <location>
        <begin position="60"/>
        <end position="87"/>
    </location>
</feature>
<gene>
    <name evidence="3" type="ORF">BJ981_001236</name>
</gene>
<evidence type="ECO:0000256" key="2">
    <source>
        <dbReference type="SAM" id="SignalP"/>
    </source>
</evidence>
<name>A0A7W9DNN7_9ACTN</name>
<reference evidence="3 4" key="1">
    <citation type="submission" date="2020-08" db="EMBL/GenBank/DDBJ databases">
        <title>Sequencing the genomes of 1000 actinobacteria strains.</title>
        <authorList>
            <person name="Klenk H.-P."/>
        </authorList>
    </citation>
    <scope>NUCLEOTIDE SEQUENCE [LARGE SCALE GENOMIC DNA]</scope>
    <source>
        <strain evidence="3 4">DSM 45790</strain>
    </source>
</reference>
<dbReference type="Proteomes" id="UP000588112">
    <property type="component" value="Unassembled WGS sequence"/>
</dbReference>
<dbReference type="RefSeq" id="WP_184608861.1">
    <property type="nucleotide sequence ID" value="NZ_BOOS01000025.1"/>
</dbReference>
<evidence type="ECO:0000313" key="3">
    <source>
        <dbReference type="EMBL" id="MBB5625537.1"/>
    </source>
</evidence>
<keyword evidence="4" id="KW-1185">Reference proteome</keyword>
<organism evidence="3 4">
    <name type="scientific">Sphaerisporangium krabiense</name>
    <dbReference type="NCBI Taxonomy" id="763782"/>
    <lineage>
        <taxon>Bacteria</taxon>
        <taxon>Bacillati</taxon>
        <taxon>Actinomycetota</taxon>
        <taxon>Actinomycetes</taxon>
        <taxon>Streptosporangiales</taxon>
        <taxon>Streptosporangiaceae</taxon>
        <taxon>Sphaerisporangium</taxon>
    </lineage>
</organism>
<accession>A0A7W9DNN7</accession>
<dbReference type="AlphaFoldDB" id="A0A7W9DNN7"/>
<evidence type="ECO:0000313" key="4">
    <source>
        <dbReference type="Proteomes" id="UP000588112"/>
    </source>
</evidence>
<feature type="signal peptide" evidence="2">
    <location>
        <begin position="1"/>
        <end position="29"/>
    </location>
</feature>